<protein>
    <submittedName>
        <fullName evidence="1">Uncharacterized protein</fullName>
    </submittedName>
</protein>
<evidence type="ECO:0000313" key="1">
    <source>
        <dbReference type="EMBL" id="AOZ60923.1"/>
    </source>
</evidence>
<organism evidence="1">
    <name type="scientific">Staphylococcus aureus</name>
    <dbReference type="NCBI Taxonomy" id="1280"/>
    <lineage>
        <taxon>Bacteria</taxon>
        <taxon>Bacillati</taxon>
        <taxon>Bacillota</taxon>
        <taxon>Bacilli</taxon>
        <taxon>Bacillales</taxon>
        <taxon>Staphylococcaceae</taxon>
        <taxon>Staphylococcus</taxon>
    </lineage>
</organism>
<proteinExistence type="predicted"/>
<dbReference type="EMBL" id="KX690110">
    <property type="protein sequence ID" value="AOZ60923.1"/>
    <property type="molecule type" value="Genomic_DNA"/>
</dbReference>
<accession>A0A1I9S2Y1</accession>
<name>A0A1I9S2Y1_STAAU</name>
<dbReference type="AlphaFoldDB" id="A0A1I9S2Y1"/>
<reference evidence="1" key="1">
    <citation type="journal article" date="2016" name="Eur. J. Clin. Microbiol. Infect. Dis.">
        <title>High frequency of occupied attB regions in Norwegian Staphylococcus aureus isolates supports a two-step MRSA screening algorithm.</title>
        <authorList>
            <person name="Tunsjo H.S."/>
            <person name="Kalyanasundaram S."/>
            <person name="Worren M.M."/>
            <person name="Leegaard T.M."/>
            <person name="Moen A.E."/>
        </authorList>
    </citation>
    <scope>NUCLEOTIDE SEQUENCE</scope>
    <source>
        <strain evidence="1">44</strain>
    </source>
</reference>
<sequence length="42" mass="5050">MILHLDCQIKLDSLTSSMKLINTSNWYSITWYVNIFLDIFHM</sequence>